<feature type="transmembrane region" description="Helical" evidence="13">
    <location>
        <begin position="257"/>
        <end position="277"/>
    </location>
</feature>
<evidence type="ECO:0000256" key="2">
    <source>
        <dbReference type="ARBA" id="ARBA00005675"/>
    </source>
</evidence>
<evidence type="ECO:0000256" key="13">
    <source>
        <dbReference type="SAM" id="Phobius"/>
    </source>
</evidence>
<dbReference type="SUPFAM" id="SSF81653">
    <property type="entry name" value="Calcium ATPase, transduction domain A"/>
    <property type="match status" value="1"/>
</dbReference>
<dbReference type="SUPFAM" id="SSF81665">
    <property type="entry name" value="Calcium ATPase, transmembrane domain M"/>
    <property type="match status" value="1"/>
</dbReference>
<dbReference type="Gene3D" id="2.70.150.10">
    <property type="entry name" value="Calcium-transporting ATPase, cytoplasmic transduction domain A"/>
    <property type="match status" value="1"/>
</dbReference>
<dbReference type="SFLD" id="SFLDF00027">
    <property type="entry name" value="p-type_atpase"/>
    <property type="match status" value="1"/>
</dbReference>
<dbReference type="InterPro" id="IPR008250">
    <property type="entry name" value="ATPase_P-typ_transduc_dom_A_sf"/>
</dbReference>
<dbReference type="AlphaFoldDB" id="A0A4R6U4B2"/>
<dbReference type="InterPro" id="IPR044492">
    <property type="entry name" value="P_typ_ATPase_HD_dom"/>
</dbReference>
<accession>A0A4R6U4B2</accession>
<feature type="region of interest" description="Disordered" evidence="12">
    <location>
        <begin position="39"/>
        <end position="59"/>
    </location>
</feature>
<dbReference type="GO" id="GO:0006883">
    <property type="term" value="P:intracellular sodium ion homeostasis"/>
    <property type="evidence" value="ECO:0007669"/>
    <property type="project" value="TreeGrafter"/>
</dbReference>
<dbReference type="CDD" id="cd02080">
    <property type="entry name" value="P-type_ATPase_cation"/>
    <property type="match status" value="1"/>
</dbReference>
<dbReference type="PRINTS" id="PR00119">
    <property type="entry name" value="CATATPASE"/>
</dbReference>
<dbReference type="SFLD" id="SFLDS00003">
    <property type="entry name" value="Haloacid_Dehalogenase"/>
    <property type="match status" value="1"/>
</dbReference>
<dbReference type="Gene3D" id="3.40.1110.10">
    <property type="entry name" value="Calcium-transporting ATPase, cytoplasmic domain N"/>
    <property type="match status" value="1"/>
</dbReference>
<dbReference type="Proteomes" id="UP000295510">
    <property type="component" value="Unassembled WGS sequence"/>
</dbReference>
<evidence type="ECO:0000256" key="12">
    <source>
        <dbReference type="SAM" id="MobiDB-lite"/>
    </source>
</evidence>
<evidence type="ECO:0000256" key="3">
    <source>
        <dbReference type="ARBA" id="ARBA00022475"/>
    </source>
</evidence>
<dbReference type="FunFam" id="2.70.150.10:FF:000160">
    <property type="entry name" value="Sarcoplasmic/endoplasmic reticulum calcium ATPase 1"/>
    <property type="match status" value="1"/>
</dbReference>
<dbReference type="PANTHER" id="PTHR43294">
    <property type="entry name" value="SODIUM/POTASSIUM-TRANSPORTING ATPASE SUBUNIT ALPHA"/>
    <property type="match status" value="1"/>
</dbReference>
<dbReference type="InterPro" id="IPR001757">
    <property type="entry name" value="P_typ_ATPase"/>
</dbReference>
<dbReference type="InterPro" id="IPR006068">
    <property type="entry name" value="ATPase_P-typ_cation-transptr_C"/>
</dbReference>
<keyword evidence="5 13" id="KW-0812">Transmembrane</keyword>
<dbReference type="GO" id="GO:0016887">
    <property type="term" value="F:ATP hydrolysis activity"/>
    <property type="evidence" value="ECO:0007669"/>
    <property type="project" value="InterPro"/>
</dbReference>
<feature type="transmembrane region" description="Helical" evidence="13">
    <location>
        <begin position="72"/>
        <end position="89"/>
    </location>
</feature>
<feature type="transmembrane region" description="Helical" evidence="13">
    <location>
        <begin position="95"/>
        <end position="112"/>
    </location>
</feature>
<protein>
    <submittedName>
        <fullName evidence="15">Calcium-translocating P-type ATPase/potassium/sodium efflux P-type ATPase,TIGR01523</fullName>
    </submittedName>
</protein>
<dbReference type="PRINTS" id="PR00120">
    <property type="entry name" value="HATPASE"/>
</dbReference>
<keyword evidence="9" id="KW-1278">Translocase</keyword>
<dbReference type="RefSeq" id="WP_133598498.1">
    <property type="nucleotide sequence ID" value="NZ_SNYL01000013.1"/>
</dbReference>
<feature type="transmembrane region" description="Helical" evidence="13">
    <location>
        <begin position="700"/>
        <end position="725"/>
    </location>
</feature>
<gene>
    <name evidence="15" type="ORF">DFR43_11337</name>
</gene>
<dbReference type="Pfam" id="PF08282">
    <property type="entry name" value="Hydrolase_3"/>
    <property type="match status" value="1"/>
</dbReference>
<dbReference type="Pfam" id="PF13246">
    <property type="entry name" value="Cation_ATPase"/>
    <property type="match status" value="1"/>
</dbReference>
<feature type="transmembrane region" description="Helical" evidence="13">
    <location>
        <begin position="842"/>
        <end position="862"/>
    </location>
</feature>
<evidence type="ECO:0000256" key="8">
    <source>
        <dbReference type="ARBA" id="ARBA00022842"/>
    </source>
</evidence>
<dbReference type="GO" id="GO:0036376">
    <property type="term" value="P:sodium ion export across plasma membrane"/>
    <property type="evidence" value="ECO:0007669"/>
    <property type="project" value="TreeGrafter"/>
</dbReference>
<keyword evidence="8" id="KW-0460">Magnesium</keyword>
<dbReference type="GO" id="GO:0005524">
    <property type="term" value="F:ATP binding"/>
    <property type="evidence" value="ECO:0007669"/>
    <property type="project" value="UniProtKB-KW"/>
</dbReference>
<dbReference type="InterPro" id="IPR004014">
    <property type="entry name" value="ATPase_P-typ_cation-transptr_N"/>
</dbReference>
<dbReference type="Gene3D" id="1.20.1110.10">
    <property type="entry name" value="Calcium-transporting ATPase, transmembrane domain"/>
    <property type="match status" value="1"/>
</dbReference>
<name>A0A4R6U4B2_9BURK</name>
<sequence length="903" mass="96232">MNAPSRTPENPFDIDQPHAQPPEAVLAALASRPEGLSTAEADDRLAQVGPNRLPEPPRDGPLKRFFKHFHDILIYVLLAAAGITAALGHWIDTGVILGVVVINAFIGFLQEGKAEEALAGIRKLLSLHALVRRDGQWRDLDAEALVPGDIVRLRSGDRVPADLRLIEVTQLRIEESALTGESLPVDKQCTAVAASASVGDRASMAFAGTMVTSGRGVGVVTATGPRTELGRINRLMAEVQTLQTPLTRQMARFGKQLSVVIVALALLMLAVGLGLHGQPLGDVLLAAIGFAVAAIPEGLPAILSITLALGVQRMARRRAITRKLTAVETLGSVTVICSDKTGTLTRNEMTVRHVVTRAGCYDVSGAGYAPNGTITLDGALVSLPEHLHLQALIEVVAVANDAQVVEEDGQWKVAGEPTEGALRTLAHKAGFDTDGHERHASIPFESANKFMATLNTTPSGQRRILLKGAPDRLLDRCPHELGAQGQIEPLDRPYWEAQIDRLSREGLRVLAAAARETHAGHAELSLADVEDDMVFLGLVGITDPPRPEAIQAIAACRGAGIRVKMITGDHAGTARAIGSEMGLGDASGLTVITGAELDAADEATLQTLAQRGDIFARTSPEHKLRLVQALQASGEVVAMTGDGVNDAPALKRADVGVAMGIKGTEATKEAADIVLADDNFATIAHAIEEGRTIYDNLRKAILFILPTNGAQGLVMLAAVVFGLTLPLTPVQILWVNMVVAVTLALALAFEPAEPGVMQRPPRKPGTPIMGGAMLWRVAIVSLLIGGATMLAFEVELWRGMELDVARTMAVNTLVIAQAFYLFNSRFLAASSLSRPHLFTNRAAWVAVGVLMLLQSAFVYLPAMHTAFGTAPLHWHHWLAPMGVGMAVFLVIEAEKAWMRRRRA</sequence>
<evidence type="ECO:0000256" key="4">
    <source>
        <dbReference type="ARBA" id="ARBA00022553"/>
    </source>
</evidence>
<dbReference type="InterPro" id="IPR023298">
    <property type="entry name" value="ATPase_P-typ_TM_dom_sf"/>
</dbReference>
<feature type="transmembrane region" description="Helical" evidence="13">
    <location>
        <begin position="731"/>
        <end position="752"/>
    </location>
</feature>
<dbReference type="InterPro" id="IPR023214">
    <property type="entry name" value="HAD_sf"/>
</dbReference>
<dbReference type="InterPro" id="IPR036412">
    <property type="entry name" value="HAD-like_sf"/>
</dbReference>
<comment type="similarity">
    <text evidence="2">Belongs to the cation transport ATPase (P-type) (TC 3.A.3) family. Type IIA subfamily.</text>
</comment>
<dbReference type="GO" id="GO:0005391">
    <property type="term" value="F:P-type sodium:potassium-exchanging transporter activity"/>
    <property type="evidence" value="ECO:0007669"/>
    <property type="project" value="TreeGrafter"/>
</dbReference>
<organism evidence="15 16">
    <name type="scientific">Tepidicella xavieri</name>
    <dbReference type="NCBI Taxonomy" id="360241"/>
    <lineage>
        <taxon>Bacteria</taxon>
        <taxon>Pseudomonadati</taxon>
        <taxon>Pseudomonadota</taxon>
        <taxon>Betaproteobacteria</taxon>
        <taxon>Burkholderiales</taxon>
        <taxon>Tepidicella</taxon>
    </lineage>
</organism>
<evidence type="ECO:0000259" key="14">
    <source>
        <dbReference type="SMART" id="SM00831"/>
    </source>
</evidence>
<dbReference type="SFLD" id="SFLDG00002">
    <property type="entry name" value="C1.7:_P-type_atpase_like"/>
    <property type="match status" value="1"/>
</dbReference>
<keyword evidence="6" id="KW-0547">Nucleotide-binding</keyword>
<keyword evidence="7" id="KW-0067">ATP-binding</keyword>
<dbReference type="FunFam" id="3.40.50.1000:FF:000028">
    <property type="entry name" value="Calcium-transporting P-type ATPase, putative"/>
    <property type="match status" value="1"/>
</dbReference>
<feature type="domain" description="Cation-transporting P-type ATPase N-terminal" evidence="14">
    <location>
        <begin position="16"/>
        <end position="89"/>
    </location>
</feature>
<dbReference type="SMART" id="SM00831">
    <property type="entry name" value="Cation_ATPase_N"/>
    <property type="match status" value="1"/>
</dbReference>
<dbReference type="EMBL" id="SNYL01000013">
    <property type="protein sequence ID" value="TDQ41300.1"/>
    <property type="molecule type" value="Genomic_DNA"/>
</dbReference>
<keyword evidence="16" id="KW-1185">Reference proteome</keyword>
<evidence type="ECO:0000256" key="1">
    <source>
        <dbReference type="ARBA" id="ARBA00004651"/>
    </source>
</evidence>
<dbReference type="Pfam" id="PF00122">
    <property type="entry name" value="E1-E2_ATPase"/>
    <property type="match status" value="1"/>
</dbReference>
<comment type="caution">
    <text evidence="15">The sequence shown here is derived from an EMBL/GenBank/DDBJ whole genome shotgun (WGS) entry which is preliminary data.</text>
</comment>
<evidence type="ECO:0000256" key="10">
    <source>
        <dbReference type="ARBA" id="ARBA00022989"/>
    </source>
</evidence>
<evidence type="ECO:0000313" key="16">
    <source>
        <dbReference type="Proteomes" id="UP000295510"/>
    </source>
</evidence>
<keyword evidence="10 13" id="KW-1133">Transmembrane helix</keyword>
<dbReference type="GO" id="GO:1902600">
    <property type="term" value="P:proton transmembrane transport"/>
    <property type="evidence" value="ECO:0007669"/>
    <property type="project" value="TreeGrafter"/>
</dbReference>
<dbReference type="SUPFAM" id="SSF56784">
    <property type="entry name" value="HAD-like"/>
    <property type="match status" value="1"/>
</dbReference>
<dbReference type="SUPFAM" id="SSF81660">
    <property type="entry name" value="Metal cation-transporting ATPase, ATP-binding domain N"/>
    <property type="match status" value="1"/>
</dbReference>
<feature type="transmembrane region" description="Helical" evidence="13">
    <location>
        <begin position="804"/>
        <end position="822"/>
    </location>
</feature>
<proteinExistence type="inferred from homology"/>
<dbReference type="Pfam" id="PF00690">
    <property type="entry name" value="Cation_ATPase_N"/>
    <property type="match status" value="1"/>
</dbReference>
<evidence type="ECO:0000256" key="11">
    <source>
        <dbReference type="ARBA" id="ARBA00023136"/>
    </source>
</evidence>
<dbReference type="InterPro" id="IPR023299">
    <property type="entry name" value="ATPase_P-typ_cyto_dom_N"/>
</dbReference>
<evidence type="ECO:0000256" key="6">
    <source>
        <dbReference type="ARBA" id="ARBA00022741"/>
    </source>
</evidence>
<dbReference type="PANTHER" id="PTHR43294:SF21">
    <property type="entry name" value="CATION TRANSPORTING ATPASE"/>
    <property type="match status" value="1"/>
</dbReference>
<dbReference type="Gene3D" id="3.40.50.1000">
    <property type="entry name" value="HAD superfamily/HAD-like"/>
    <property type="match status" value="1"/>
</dbReference>
<comment type="subcellular location">
    <subcellularLocation>
        <location evidence="1">Cell membrane</location>
        <topology evidence="1">Multi-pass membrane protein</topology>
    </subcellularLocation>
</comment>
<feature type="transmembrane region" description="Helical" evidence="13">
    <location>
        <begin position="773"/>
        <end position="792"/>
    </location>
</feature>
<dbReference type="GO" id="GO:0005886">
    <property type="term" value="C:plasma membrane"/>
    <property type="evidence" value="ECO:0007669"/>
    <property type="project" value="UniProtKB-SubCell"/>
</dbReference>
<keyword evidence="3" id="KW-1003">Cell membrane</keyword>
<feature type="transmembrane region" description="Helical" evidence="13">
    <location>
        <begin position="874"/>
        <end position="893"/>
    </location>
</feature>
<dbReference type="GO" id="GO:1990573">
    <property type="term" value="P:potassium ion import across plasma membrane"/>
    <property type="evidence" value="ECO:0007669"/>
    <property type="project" value="TreeGrafter"/>
</dbReference>
<keyword evidence="11 13" id="KW-0472">Membrane</keyword>
<evidence type="ECO:0000256" key="7">
    <source>
        <dbReference type="ARBA" id="ARBA00022840"/>
    </source>
</evidence>
<dbReference type="InterPro" id="IPR059000">
    <property type="entry name" value="ATPase_P-type_domA"/>
</dbReference>
<reference evidence="15 16" key="1">
    <citation type="submission" date="2019-03" db="EMBL/GenBank/DDBJ databases">
        <title>Genomic Encyclopedia of Type Strains, Phase IV (KMG-IV): sequencing the most valuable type-strain genomes for metagenomic binning, comparative biology and taxonomic classification.</title>
        <authorList>
            <person name="Goeker M."/>
        </authorList>
    </citation>
    <scope>NUCLEOTIDE SEQUENCE [LARGE SCALE GENOMIC DNA]</scope>
    <source>
        <strain evidence="15 16">DSM 19605</strain>
    </source>
</reference>
<dbReference type="OrthoDB" id="9814270at2"/>
<dbReference type="FunFam" id="3.40.50.1000:FF:000001">
    <property type="entry name" value="Phospholipid-transporting ATPase IC"/>
    <property type="match status" value="1"/>
</dbReference>
<keyword evidence="4" id="KW-0597">Phosphoprotein</keyword>
<dbReference type="GO" id="GO:0030007">
    <property type="term" value="P:intracellular potassium ion homeostasis"/>
    <property type="evidence" value="ECO:0007669"/>
    <property type="project" value="TreeGrafter"/>
</dbReference>
<evidence type="ECO:0000313" key="15">
    <source>
        <dbReference type="EMBL" id="TDQ41300.1"/>
    </source>
</evidence>
<dbReference type="NCBIfam" id="TIGR01494">
    <property type="entry name" value="ATPase_P-type"/>
    <property type="match status" value="3"/>
</dbReference>
<dbReference type="InterPro" id="IPR018303">
    <property type="entry name" value="ATPase_P-typ_P_site"/>
</dbReference>
<dbReference type="InterPro" id="IPR050510">
    <property type="entry name" value="Cation_transp_ATPase_P-type"/>
</dbReference>
<feature type="transmembrane region" description="Helical" evidence="13">
    <location>
        <begin position="283"/>
        <end position="309"/>
    </location>
</feature>
<evidence type="ECO:0000256" key="5">
    <source>
        <dbReference type="ARBA" id="ARBA00022692"/>
    </source>
</evidence>
<evidence type="ECO:0000256" key="9">
    <source>
        <dbReference type="ARBA" id="ARBA00022967"/>
    </source>
</evidence>
<dbReference type="PROSITE" id="PS00154">
    <property type="entry name" value="ATPASE_E1_E2"/>
    <property type="match status" value="1"/>
</dbReference>
<dbReference type="Pfam" id="PF00689">
    <property type="entry name" value="Cation_ATPase_C"/>
    <property type="match status" value="1"/>
</dbReference>